<gene>
    <name evidence="1" type="ORF">ACFSF0_11005</name>
</gene>
<organism evidence="1 2">
    <name type="scientific">Ottowia flava</name>
    <dbReference type="NCBI Taxonomy" id="2675430"/>
    <lineage>
        <taxon>Bacteria</taxon>
        <taxon>Pseudomonadati</taxon>
        <taxon>Pseudomonadota</taxon>
        <taxon>Betaproteobacteria</taxon>
        <taxon>Burkholderiales</taxon>
        <taxon>Comamonadaceae</taxon>
        <taxon>Ottowia</taxon>
    </lineage>
</organism>
<evidence type="ECO:0000313" key="2">
    <source>
        <dbReference type="Proteomes" id="UP001597304"/>
    </source>
</evidence>
<accession>A0ABW4KTM3</accession>
<dbReference type="EMBL" id="JBHUEJ010000021">
    <property type="protein sequence ID" value="MFD1711139.1"/>
    <property type="molecule type" value="Genomic_DNA"/>
</dbReference>
<sequence>MEIGEGFALALALPSVEIRVHLPDMLVTPLAVLGINALGVMRTVLLVPARVLREILVWMRSHDGPLNERGAG</sequence>
<keyword evidence="2" id="KW-1185">Reference proteome</keyword>
<dbReference type="Proteomes" id="UP001597304">
    <property type="component" value="Unassembled WGS sequence"/>
</dbReference>
<proteinExistence type="predicted"/>
<name>A0ABW4KTM3_9BURK</name>
<evidence type="ECO:0000313" key="1">
    <source>
        <dbReference type="EMBL" id="MFD1711139.1"/>
    </source>
</evidence>
<protein>
    <submittedName>
        <fullName evidence="1">Uncharacterized protein</fullName>
    </submittedName>
</protein>
<comment type="caution">
    <text evidence="1">The sequence shown here is derived from an EMBL/GenBank/DDBJ whole genome shotgun (WGS) entry which is preliminary data.</text>
</comment>
<reference evidence="2" key="1">
    <citation type="journal article" date="2019" name="Int. J. Syst. Evol. Microbiol.">
        <title>The Global Catalogue of Microorganisms (GCM) 10K type strain sequencing project: providing services to taxonomists for standard genome sequencing and annotation.</title>
        <authorList>
            <consortium name="The Broad Institute Genomics Platform"/>
            <consortium name="The Broad Institute Genome Sequencing Center for Infectious Disease"/>
            <person name="Wu L."/>
            <person name="Ma J."/>
        </authorList>
    </citation>
    <scope>NUCLEOTIDE SEQUENCE [LARGE SCALE GENOMIC DNA]</scope>
    <source>
        <strain evidence="2">LMG 29247</strain>
    </source>
</reference>